<dbReference type="Pfam" id="PF14129">
    <property type="entry name" value="DUF4296"/>
    <property type="match status" value="1"/>
</dbReference>
<reference evidence="2 3" key="1">
    <citation type="submission" date="2017-08" db="EMBL/GenBank/DDBJ databases">
        <title>Complete genome sequence of Mucilaginibacter sp. strain BJC16-A31.</title>
        <authorList>
            <consortium name="Henan University of Science and Technology"/>
            <person name="You X."/>
        </authorList>
    </citation>
    <scope>NUCLEOTIDE SEQUENCE [LARGE SCALE GENOMIC DNA]</scope>
    <source>
        <strain evidence="2 3">BJC16-A31</strain>
    </source>
</reference>
<dbReference type="KEGG" id="muc:MuYL_2152"/>
<dbReference type="OrthoDB" id="678784at2"/>
<evidence type="ECO:0000259" key="1">
    <source>
        <dbReference type="Pfam" id="PF14129"/>
    </source>
</evidence>
<protein>
    <recommendedName>
        <fullName evidence="1">DUF4296 domain-containing protein</fullName>
    </recommendedName>
</protein>
<gene>
    <name evidence="2" type="ORF">MuYL_2152</name>
</gene>
<dbReference type="EMBL" id="CP022743">
    <property type="protein sequence ID" value="ASU34042.1"/>
    <property type="molecule type" value="Genomic_DNA"/>
</dbReference>
<accession>A0A223NVZ2</accession>
<organism evidence="2 3">
    <name type="scientific">Mucilaginibacter xinganensis</name>
    <dbReference type="NCBI Taxonomy" id="1234841"/>
    <lineage>
        <taxon>Bacteria</taxon>
        <taxon>Pseudomonadati</taxon>
        <taxon>Bacteroidota</taxon>
        <taxon>Sphingobacteriia</taxon>
        <taxon>Sphingobacteriales</taxon>
        <taxon>Sphingobacteriaceae</taxon>
        <taxon>Mucilaginibacter</taxon>
    </lineage>
</organism>
<evidence type="ECO:0000313" key="3">
    <source>
        <dbReference type="Proteomes" id="UP000215002"/>
    </source>
</evidence>
<dbReference type="AlphaFoldDB" id="A0A223NVZ2"/>
<proteinExistence type="predicted"/>
<feature type="domain" description="DUF4296" evidence="1">
    <location>
        <begin position="1"/>
        <end position="77"/>
    </location>
</feature>
<sequence>MTRLLTEVHLIDGRMYGLFQSQDSLNKYGTSRYDALFKRYHTDSAQFTKSFKYYARQPVELQKMYDQILINLKQKNDSLVKVQHKADSLNRIKQQNKPNIE</sequence>
<keyword evidence="3" id="KW-1185">Reference proteome</keyword>
<evidence type="ECO:0000313" key="2">
    <source>
        <dbReference type="EMBL" id="ASU34042.1"/>
    </source>
</evidence>
<name>A0A223NVZ2_9SPHI</name>
<dbReference type="InterPro" id="IPR025381">
    <property type="entry name" value="DUF4296"/>
</dbReference>
<dbReference type="Proteomes" id="UP000215002">
    <property type="component" value="Chromosome"/>
</dbReference>